<comment type="caution">
    <text evidence="1">The sequence shown here is derived from an EMBL/GenBank/DDBJ whole genome shotgun (WGS) entry which is preliminary data.</text>
</comment>
<dbReference type="AlphaFoldDB" id="A0A0F8XEQ1"/>
<protein>
    <submittedName>
        <fullName evidence="1">Uncharacterized protein</fullName>
    </submittedName>
</protein>
<accession>A0A0F8XEQ1</accession>
<feature type="non-terminal residue" evidence="1">
    <location>
        <position position="1"/>
    </location>
</feature>
<gene>
    <name evidence="1" type="ORF">LCGC14_2955060</name>
</gene>
<organism evidence="1">
    <name type="scientific">marine sediment metagenome</name>
    <dbReference type="NCBI Taxonomy" id="412755"/>
    <lineage>
        <taxon>unclassified sequences</taxon>
        <taxon>metagenomes</taxon>
        <taxon>ecological metagenomes</taxon>
    </lineage>
</organism>
<name>A0A0F8XEQ1_9ZZZZ</name>
<sequence length="51" mass="5675">TVDMTRQGVIAGIDDHRAILGRLSSRDLRAVDTFLESFTRAAIEGRMRDGQ</sequence>
<reference evidence="1" key="1">
    <citation type="journal article" date="2015" name="Nature">
        <title>Complex archaea that bridge the gap between prokaryotes and eukaryotes.</title>
        <authorList>
            <person name="Spang A."/>
            <person name="Saw J.H."/>
            <person name="Jorgensen S.L."/>
            <person name="Zaremba-Niedzwiedzka K."/>
            <person name="Martijn J."/>
            <person name="Lind A.E."/>
            <person name="van Eijk R."/>
            <person name="Schleper C."/>
            <person name="Guy L."/>
            <person name="Ettema T.J."/>
        </authorList>
    </citation>
    <scope>NUCLEOTIDE SEQUENCE</scope>
</reference>
<evidence type="ECO:0000313" key="1">
    <source>
        <dbReference type="EMBL" id="KKK67343.1"/>
    </source>
</evidence>
<dbReference type="EMBL" id="LAZR01059662">
    <property type="protein sequence ID" value="KKK67343.1"/>
    <property type="molecule type" value="Genomic_DNA"/>
</dbReference>
<proteinExistence type="predicted"/>